<dbReference type="Proteomes" id="UP000664545">
    <property type="component" value="Unassembled WGS sequence"/>
</dbReference>
<evidence type="ECO:0000313" key="1">
    <source>
        <dbReference type="EMBL" id="MBN7772607.1"/>
    </source>
</evidence>
<gene>
    <name evidence="1" type="ORF">JYB65_04465</name>
</gene>
<proteinExistence type="predicted"/>
<dbReference type="AlphaFoldDB" id="A0A939D7F6"/>
<reference evidence="1" key="1">
    <citation type="submission" date="2021-02" db="EMBL/GenBank/DDBJ databases">
        <title>Abyssanaerobacter marinus gen.nov., sp., nov, anaerobic bacterium isolated from the Onnuri vent field of Indian Ocean and suggestion of Mogibacteriaceae fam. nov., and proposal of reclassification of ambiguous this family's genus member.</title>
        <authorList>
            <person name="Kim Y.J."/>
            <person name="Yang J.-A."/>
        </authorList>
    </citation>
    <scope>NUCLEOTIDE SEQUENCE</scope>
    <source>
        <strain evidence="1">DSM 2634</strain>
    </source>
</reference>
<dbReference type="Gene3D" id="2.40.128.20">
    <property type="match status" value="1"/>
</dbReference>
<comment type="caution">
    <text evidence="1">The sequence shown here is derived from an EMBL/GenBank/DDBJ whole genome shotgun (WGS) entry which is preliminary data.</text>
</comment>
<dbReference type="InterPro" id="IPR012674">
    <property type="entry name" value="Calycin"/>
</dbReference>
<sequence length="194" mass="21636">MKNLSGTYGQLWDKALAAEYDQDWLDSCAAIVGKEKAQDAVNTLKASVSGTVYGQEAVDKYKDSDRFSFNCDFTQNVQQVTFDGDKISGIDANGNEVFSHSYHYIGYDENMGFYQFQSADEASGEFTYMMLAPDTPATTYHIEFRYGSDLEALTKYDAGNYAYWMAAGIPVNADATMVNKAIELFCTENLEQES</sequence>
<organism evidence="1 2">
    <name type="scientific">Clostridium aminobutyricum</name>
    <dbReference type="NCBI Taxonomy" id="33953"/>
    <lineage>
        <taxon>Bacteria</taxon>
        <taxon>Bacillati</taxon>
        <taxon>Bacillota</taxon>
        <taxon>Clostridia</taxon>
        <taxon>Eubacteriales</taxon>
        <taxon>Clostridiaceae</taxon>
        <taxon>Clostridium</taxon>
    </lineage>
</organism>
<protein>
    <submittedName>
        <fullName evidence="1">Uncharacterized protein</fullName>
    </submittedName>
</protein>
<keyword evidence="2" id="KW-1185">Reference proteome</keyword>
<evidence type="ECO:0000313" key="2">
    <source>
        <dbReference type="Proteomes" id="UP000664545"/>
    </source>
</evidence>
<name>A0A939D7F6_CLOAM</name>
<dbReference type="EMBL" id="JAFJZZ010000001">
    <property type="protein sequence ID" value="MBN7772607.1"/>
    <property type="molecule type" value="Genomic_DNA"/>
</dbReference>
<accession>A0A939D7F6</accession>